<evidence type="ECO:0000313" key="4">
    <source>
        <dbReference type="Proteomes" id="UP000722459"/>
    </source>
</evidence>
<evidence type="ECO:0000256" key="1">
    <source>
        <dbReference type="SAM" id="Coils"/>
    </source>
</evidence>
<keyword evidence="2" id="KW-0472">Membrane</keyword>
<dbReference type="Proteomes" id="UP000722459">
    <property type="component" value="Unassembled WGS sequence"/>
</dbReference>
<gene>
    <name evidence="3" type="ORF">HON47_01715</name>
</gene>
<organism evidence="3 4">
    <name type="scientific">Candidatus Iainarchaeum sp</name>
    <dbReference type="NCBI Taxonomy" id="3101447"/>
    <lineage>
        <taxon>Archaea</taxon>
        <taxon>Candidatus Iainarchaeota</taxon>
        <taxon>Candidatus Iainarchaeia</taxon>
        <taxon>Candidatus Iainarchaeales</taxon>
        <taxon>Candidatus Iainarchaeaceae</taxon>
        <taxon>Candidatus Iainarchaeum</taxon>
    </lineage>
</organism>
<accession>A0A8T5GEU3</accession>
<dbReference type="EMBL" id="JABJNZ010000023">
    <property type="protein sequence ID" value="MBT4870268.1"/>
    <property type="molecule type" value="Genomic_DNA"/>
</dbReference>
<evidence type="ECO:0000256" key="2">
    <source>
        <dbReference type="SAM" id="Phobius"/>
    </source>
</evidence>
<feature type="transmembrane region" description="Helical" evidence="2">
    <location>
        <begin position="125"/>
        <end position="147"/>
    </location>
</feature>
<feature type="transmembrane region" description="Helical" evidence="2">
    <location>
        <begin position="228"/>
        <end position="250"/>
    </location>
</feature>
<feature type="transmembrane region" description="Helical" evidence="2">
    <location>
        <begin position="159"/>
        <end position="179"/>
    </location>
</feature>
<feature type="coiled-coil region" evidence="1">
    <location>
        <begin position="81"/>
        <end position="108"/>
    </location>
</feature>
<reference evidence="3" key="1">
    <citation type="journal article" date="2021" name="ISME J.">
        <title>Mercury methylation by metabolically versatile and cosmopolitan marine bacteria.</title>
        <authorList>
            <person name="Lin H."/>
            <person name="Ascher D.B."/>
            <person name="Myung Y."/>
            <person name="Lamborg C.H."/>
            <person name="Hallam S.J."/>
            <person name="Gionfriddo C.M."/>
            <person name="Holt K.E."/>
            <person name="Moreau J.W."/>
        </authorList>
    </citation>
    <scope>NUCLEOTIDE SEQUENCE</scope>
    <source>
        <strain evidence="3">SI075_bin30</strain>
    </source>
</reference>
<dbReference type="InterPro" id="IPR024464">
    <property type="entry name" value="DUF2391"/>
</dbReference>
<dbReference type="Gene3D" id="1.20.1480.30">
    <property type="entry name" value="Designed four-helix bundle protein"/>
    <property type="match status" value="1"/>
</dbReference>
<dbReference type="AlphaFoldDB" id="A0A8T5GEU3"/>
<keyword evidence="2" id="KW-0812">Transmembrane</keyword>
<proteinExistence type="predicted"/>
<sequence>MVRRMFTRKKTAKKTILKTPHKETLETIEESVLDSGKDVDLIRKEIIDAGKDVDVIRESVIDSGKDVDEIKESVLDSGKDVDEIKEDVDEIKDDVDEIKEDVDEIIAKQKSLLKRIPSKLKPDKFAFDDIAQQIVGAIILSTPLAVTEEVWGLAGALDITRLILIVLVTLVFDILLIYYTKYQKVEKQNILNFIPLRLVSLLIVSYLAAGLILYLFGVIGGQVDSALWAGKLILFVGLFANIGAGAADILK</sequence>
<protein>
    <submittedName>
        <fullName evidence="3">DUF2391 family protein</fullName>
    </submittedName>
</protein>
<evidence type="ECO:0000313" key="3">
    <source>
        <dbReference type="EMBL" id="MBT4870268.1"/>
    </source>
</evidence>
<comment type="caution">
    <text evidence="3">The sequence shown here is derived from an EMBL/GenBank/DDBJ whole genome shotgun (WGS) entry which is preliminary data.</text>
</comment>
<name>A0A8T5GEU3_9ARCH</name>
<keyword evidence="1" id="KW-0175">Coiled coil</keyword>
<keyword evidence="2" id="KW-1133">Transmembrane helix</keyword>
<dbReference type="Pfam" id="PF09622">
    <property type="entry name" value="DUF2391"/>
    <property type="match status" value="1"/>
</dbReference>
<feature type="transmembrane region" description="Helical" evidence="2">
    <location>
        <begin position="191"/>
        <end position="216"/>
    </location>
</feature>